<keyword evidence="4" id="KW-1185">Reference proteome</keyword>
<dbReference type="NCBIfam" id="NF011405">
    <property type="entry name" value="PRK14830.1"/>
    <property type="match status" value="1"/>
</dbReference>
<feature type="binding site" evidence="2">
    <location>
        <position position="83"/>
    </location>
    <ligand>
        <name>substrate</name>
    </ligand>
</feature>
<feature type="binding site" evidence="2">
    <location>
        <position position="32"/>
    </location>
    <ligand>
        <name>Mg(2+)</name>
        <dbReference type="ChEBI" id="CHEBI:18420"/>
    </ligand>
</feature>
<evidence type="ECO:0000313" key="3">
    <source>
        <dbReference type="EMBL" id="MFD1798399.1"/>
    </source>
</evidence>
<feature type="active site" description="Proton acceptor" evidence="2">
    <location>
        <position position="80"/>
    </location>
</feature>
<feature type="binding site" evidence="2">
    <location>
        <position position="49"/>
    </location>
    <ligand>
        <name>substrate</name>
    </ligand>
</feature>
<keyword evidence="2" id="KW-0479">Metal-binding</keyword>
<feature type="binding site" evidence="2">
    <location>
        <begin position="209"/>
        <end position="211"/>
    </location>
    <ligand>
        <name>substrate</name>
    </ligand>
</feature>
<dbReference type="HAMAP" id="MF_01139">
    <property type="entry name" value="ISPT"/>
    <property type="match status" value="1"/>
</dbReference>
<dbReference type="CDD" id="cd00475">
    <property type="entry name" value="Cis_IPPS"/>
    <property type="match status" value="1"/>
</dbReference>
<dbReference type="PANTHER" id="PTHR10291">
    <property type="entry name" value="DEHYDRODOLICHYL DIPHOSPHATE SYNTHASE FAMILY MEMBER"/>
    <property type="match status" value="1"/>
</dbReference>
<feature type="binding site" evidence="2">
    <location>
        <position position="45"/>
    </location>
    <ligand>
        <name>substrate</name>
    </ligand>
</feature>
<name>A0ABW4NJJ6_9LACT</name>
<dbReference type="EC" id="2.5.1.-" evidence="2"/>
<dbReference type="Gene3D" id="3.40.1180.10">
    <property type="entry name" value="Decaprenyl diphosphate synthase-like"/>
    <property type="match status" value="1"/>
</dbReference>
<organism evidence="3 4">
    <name type="scientific">Carnobacterium antarcticum</name>
    <dbReference type="NCBI Taxonomy" id="2126436"/>
    <lineage>
        <taxon>Bacteria</taxon>
        <taxon>Bacillati</taxon>
        <taxon>Bacillota</taxon>
        <taxon>Bacilli</taxon>
        <taxon>Lactobacillales</taxon>
        <taxon>Carnobacteriaceae</taxon>
        <taxon>Carnobacterium</taxon>
    </lineage>
</organism>
<sequence>MKSFFGKRKKKQTESLFKENEEIPQHIAIIMDGNGRWAQKKIMPRIAGHREGMNTVKKITKRASQLGVKVLTLYAFSTENWKRPDPEVNFLMQLPVDFFDAFVPDLIKENVKVQVIGFTDQLPVHTRKAVNQAIEDTKNNTGMILNFALNYGSRSEMLEATKRIAAQVQNGQLEIEEIDDSTFESQLMTAELGDYQNVDYMIRTSGEERISNFLLWQNAYSEFYFTKTLWPDFDETALEEAIGIYQKRHRRFGGL</sequence>
<evidence type="ECO:0000256" key="2">
    <source>
        <dbReference type="HAMAP-Rule" id="MF_01139"/>
    </source>
</evidence>
<comment type="cofactor">
    <cofactor evidence="2">
        <name>Mg(2+)</name>
        <dbReference type="ChEBI" id="CHEBI:18420"/>
    </cofactor>
    <text evidence="2">Binds 2 magnesium ions per subunit.</text>
</comment>
<evidence type="ECO:0000256" key="1">
    <source>
        <dbReference type="ARBA" id="ARBA00022679"/>
    </source>
</evidence>
<dbReference type="InterPro" id="IPR036424">
    <property type="entry name" value="UPP_synth-like_sf"/>
</dbReference>
<dbReference type="NCBIfam" id="TIGR00055">
    <property type="entry name" value="uppS"/>
    <property type="match status" value="1"/>
</dbReference>
<comment type="caution">
    <text evidence="3">The sequence shown here is derived from an EMBL/GenBank/DDBJ whole genome shotgun (WGS) entry which is preliminary data.</text>
</comment>
<accession>A0ABW4NJJ6</accession>
<feature type="binding site" evidence="2">
    <location>
        <begin position="77"/>
        <end position="79"/>
    </location>
    <ligand>
        <name>substrate</name>
    </ligand>
</feature>
<protein>
    <recommendedName>
        <fullName evidence="2">Isoprenyl transferase</fullName>
        <ecNumber evidence="2">2.5.1.-</ecNumber>
    </recommendedName>
</protein>
<feature type="binding site" evidence="2">
    <location>
        <position position="203"/>
    </location>
    <ligand>
        <name>substrate</name>
    </ligand>
</feature>
<dbReference type="EMBL" id="JBHUFF010000003">
    <property type="protein sequence ID" value="MFD1798399.1"/>
    <property type="molecule type" value="Genomic_DNA"/>
</dbReference>
<feature type="binding site" evidence="2">
    <location>
        <position position="222"/>
    </location>
    <ligand>
        <name>Mg(2+)</name>
        <dbReference type="ChEBI" id="CHEBI:18420"/>
    </ligand>
</feature>
<dbReference type="InterPro" id="IPR001441">
    <property type="entry name" value="UPP_synth-like"/>
</dbReference>
<keyword evidence="1 2" id="KW-0808">Transferase</keyword>
<keyword evidence="2" id="KW-0460">Magnesium</keyword>
<proteinExistence type="inferred from homology"/>
<feature type="binding site" evidence="2">
    <location>
        <begin position="33"/>
        <end position="36"/>
    </location>
    <ligand>
        <name>substrate</name>
    </ligand>
</feature>
<dbReference type="Pfam" id="PF01255">
    <property type="entry name" value="Prenyltransf"/>
    <property type="match status" value="1"/>
</dbReference>
<comment type="function">
    <text evidence="2">Catalyzes the condensation of isopentenyl diphosphate (IPP) with allylic pyrophosphates generating different type of terpenoids.</text>
</comment>
<evidence type="ECO:0000313" key="4">
    <source>
        <dbReference type="Proteomes" id="UP001597285"/>
    </source>
</evidence>
<feature type="binding site" evidence="2">
    <location>
        <position position="81"/>
    </location>
    <ligand>
        <name>substrate</name>
    </ligand>
</feature>
<comment type="similarity">
    <text evidence="2">Belongs to the UPP synthase family.</text>
</comment>
<dbReference type="GO" id="GO:0016740">
    <property type="term" value="F:transferase activity"/>
    <property type="evidence" value="ECO:0007669"/>
    <property type="project" value="UniProtKB-KW"/>
</dbReference>
<dbReference type="Proteomes" id="UP001597285">
    <property type="component" value="Unassembled WGS sequence"/>
</dbReference>
<dbReference type="SUPFAM" id="SSF64005">
    <property type="entry name" value="Undecaprenyl diphosphate synthase"/>
    <property type="match status" value="1"/>
</dbReference>
<gene>
    <name evidence="3" type="ORF">ACFSBK_00780</name>
</gene>
<feature type="active site" evidence="2">
    <location>
        <position position="32"/>
    </location>
</feature>
<dbReference type="PANTHER" id="PTHR10291:SF0">
    <property type="entry name" value="DEHYDRODOLICHYL DIPHOSPHATE SYNTHASE 2"/>
    <property type="match status" value="1"/>
</dbReference>
<feature type="binding site" evidence="2">
    <location>
        <position position="37"/>
    </location>
    <ligand>
        <name>substrate</name>
    </ligand>
</feature>
<dbReference type="RefSeq" id="WP_058918512.1">
    <property type="nucleotide sequence ID" value="NZ_JBHSQC010000016.1"/>
</dbReference>
<comment type="subunit">
    <text evidence="2">Homodimer.</text>
</comment>
<reference evidence="4" key="1">
    <citation type="journal article" date="2019" name="Int. J. Syst. Evol. Microbiol.">
        <title>The Global Catalogue of Microorganisms (GCM) 10K type strain sequencing project: providing services to taxonomists for standard genome sequencing and annotation.</title>
        <authorList>
            <consortium name="The Broad Institute Genomics Platform"/>
            <consortium name="The Broad Institute Genome Sequencing Center for Infectious Disease"/>
            <person name="Wu L."/>
            <person name="Ma J."/>
        </authorList>
    </citation>
    <scope>NUCLEOTIDE SEQUENCE [LARGE SCALE GENOMIC DNA]</scope>
    <source>
        <strain evidence="4">KCTC 42143</strain>
    </source>
</reference>